<name>A0A1B8AGN9_FUSPO</name>
<evidence type="ECO:0000313" key="2">
    <source>
        <dbReference type="EMBL" id="OBS19663.1"/>
    </source>
</evidence>
<keyword evidence="3" id="KW-1185">Reference proteome</keyword>
<organism evidence="2 3">
    <name type="scientific">Fusarium poae</name>
    <dbReference type="NCBI Taxonomy" id="36050"/>
    <lineage>
        <taxon>Eukaryota</taxon>
        <taxon>Fungi</taxon>
        <taxon>Dikarya</taxon>
        <taxon>Ascomycota</taxon>
        <taxon>Pezizomycotina</taxon>
        <taxon>Sordariomycetes</taxon>
        <taxon>Hypocreomycetidae</taxon>
        <taxon>Hypocreales</taxon>
        <taxon>Nectriaceae</taxon>
        <taxon>Fusarium</taxon>
    </lineage>
</organism>
<protein>
    <submittedName>
        <fullName evidence="2">Uncharacterized protein</fullName>
    </submittedName>
</protein>
<proteinExistence type="predicted"/>
<evidence type="ECO:0000313" key="3">
    <source>
        <dbReference type="Proteomes" id="UP000091967"/>
    </source>
</evidence>
<accession>A0A1B8AGN9</accession>
<comment type="caution">
    <text evidence="2">The sequence shown here is derived from an EMBL/GenBank/DDBJ whole genome shotgun (WGS) entry which is preliminary data.</text>
</comment>
<dbReference type="Proteomes" id="UP000091967">
    <property type="component" value="Unassembled WGS sequence"/>
</dbReference>
<dbReference type="EMBL" id="LYXU01000004">
    <property type="protein sequence ID" value="OBS19663.1"/>
    <property type="molecule type" value="Genomic_DNA"/>
</dbReference>
<dbReference type="AlphaFoldDB" id="A0A1B8AGN9"/>
<reference evidence="2 3" key="1">
    <citation type="submission" date="2016-06" db="EMBL/GenBank/DDBJ databases">
        <title>Living apart together: crosstalk between the core and supernumerary genomes in a fungal plant pathogen.</title>
        <authorList>
            <person name="Vanheule A."/>
            <person name="Audenaert K."/>
            <person name="Warris S."/>
            <person name="Van De Geest H."/>
            <person name="Schijlen E."/>
            <person name="Hofte M."/>
            <person name="De Saeger S."/>
            <person name="Haesaert G."/>
            <person name="Waalwijk C."/>
            <person name="Van Der Lee T."/>
        </authorList>
    </citation>
    <scope>NUCLEOTIDE SEQUENCE [LARGE SCALE GENOMIC DNA]</scope>
    <source>
        <strain evidence="2 3">2516</strain>
    </source>
</reference>
<gene>
    <name evidence="2" type="ORF">FPOA_11388</name>
</gene>
<feature type="region of interest" description="Disordered" evidence="1">
    <location>
        <begin position="1"/>
        <end position="43"/>
    </location>
</feature>
<sequence>MSLLFVAQTDSTQPVPPKKAKKDAKPWLTKGPRRTEASQVSGARASLWSSVSHFKSKKARNVNTTRDVTLRQK</sequence>
<evidence type="ECO:0000256" key="1">
    <source>
        <dbReference type="SAM" id="MobiDB-lite"/>
    </source>
</evidence>